<accession>A0A4C1YBQ1</accession>
<name>A0A4C1YBQ1_EUMVA</name>
<dbReference type="EMBL" id="BGZK01001146">
    <property type="protein sequence ID" value="GBP72460.1"/>
    <property type="molecule type" value="Genomic_DNA"/>
</dbReference>
<protein>
    <submittedName>
        <fullName evidence="1">Uncharacterized protein</fullName>
    </submittedName>
</protein>
<keyword evidence="2" id="KW-1185">Reference proteome</keyword>
<comment type="caution">
    <text evidence="1">The sequence shown here is derived from an EMBL/GenBank/DDBJ whole genome shotgun (WGS) entry which is preliminary data.</text>
</comment>
<dbReference type="Proteomes" id="UP000299102">
    <property type="component" value="Unassembled WGS sequence"/>
</dbReference>
<organism evidence="1 2">
    <name type="scientific">Eumeta variegata</name>
    <name type="common">Bagworm moth</name>
    <name type="synonym">Eumeta japonica</name>
    <dbReference type="NCBI Taxonomy" id="151549"/>
    <lineage>
        <taxon>Eukaryota</taxon>
        <taxon>Metazoa</taxon>
        <taxon>Ecdysozoa</taxon>
        <taxon>Arthropoda</taxon>
        <taxon>Hexapoda</taxon>
        <taxon>Insecta</taxon>
        <taxon>Pterygota</taxon>
        <taxon>Neoptera</taxon>
        <taxon>Endopterygota</taxon>
        <taxon>Lepidoptera</taxon>
        <taxon>Glossata</taxon>
        <taxon>Ditrysia</taxon>
        <taxon>Tineoidea</taxon>
        <taxon>Psychidae</taxon>
        <taxon>Oiketicinae</taxon>
        <taxon>Eumeta</taxon>
    </lineage>
</organism>
<dbReference type="AlphaFoldDB" id="A0A4C1YBQ1"/>
<proteinExistence type="predicted"/>
<sequence length="87" mass="9825">MSVKLDSPFAYYEMRFRNSLHGRGAVALEQSAGQGNGRQMRAPRYATRRDSLLAGWGLNCWPLSRGDAFRECQGRKPLLPLNFGLDH</sequence>
<gene>
    <name evidence="1" type="ORF">EVAR_24371_1</name>
</gene>
<reference evidence="1 2" key="1">
    <citation type="journal article" date="2019" name="Commun. Biol.">
        <title>The bagworm genome reveals a unique fibroin gene that provides high tensile strength.</title>
        <authorList>
            <person name="Kono N."/>
            <person name="Nakamura H."/>
            <person name="Ohtoshi R."/>
            <person name="Tomita M."/>
            <person name="Numata K."/>
            <person name="Arakawa K."/>
        </authorList>
    </citation>
    <scope>NUCLEOTIDE SEQUENCE [LARGE SCALE GENOMIC DNA]</scope>
</reference>
<evidence type="ECO:0000313" key="1">
    <source>
        <dbReference type="EMBL" id="GBP72460.1"/>
    </source>
</evidence>
<evidence type="ECO:0000313" key="2">
    <source>
        <dbReference type="Proteomes" id="UP000299102"/>
    </source>
</evidence>